<keyword evidence="2" id="KW-0560">Oxidoreductase</keyword>
<dbReference type="PANTHER" id="PTHR44196">
    <property type="entry name" value="DEHYDROGENASE/REDUCTASE SDR FAMILY MEMBER 7B"/>
    <property type="match status" value="1"/>
</dbReference>
<dbReference type="eggNOG" id="COG0300">
    <property type="taxonomic scope" value="Bacteria"/>
</dbReference>
<evidence type="ECO:0000313" key="3">
    <source>
        <dbReference type="EMBL" id="AEH63387.1"/>
    </source>
</evidence>
<gene>
    <name evidence="3" type="ordered locus">Zmob_1572</name>
</gene>
<dbReference type="SUPFAM" id="SSF51735">
    <property type="entry name" value="NAD(P)-binding Rossmann-fold domains"/>
    <property type="match status" value="1"/>
</dbReference>
<dbReference type="Pfam" id="PF00106">
    <property type="entry name" value="adh_short"/>
    <property type="match status" value="1"/>
</dbReference>
<dbReference type="InterPro" id="IPR036291">
    <property type="entry name" value="NAD(P)-bd_dom_sf"/>
</dbReference>
<dbReference type="AlphaFoldDB" id="A0A0H3G8C4"/>
<dbReference type="RefSeq" id="WP_014501142.1">
    <property type="nucleotide sequence ID" value="NC_017262.1"/>
</dbReference>
<dbReference type="PANTHER" id="PTHR44196:SF1">
    <property type="entry name" value="DEHYDROGENASE_REDUCTASE SDR FAMILY MEMBER 7B"/>
    <property type="match status" value="1"/>
</dbReference>
<dbReference type="OrthoDB" id="9790785at2"/>
<dbReference type="GO" id="GO:0016020">
    <property type="term" value="C:membrane"/>
    <property type="evidence" value="ECO:0007669"/>
    <property type="project" value="TreeGrafter"/>
</dbReference>
<evidence type="ECO:0000256" key="1">
    <source>
        <dbReference type="ARBA" id="ARBA00006484"/>
    </source>
</evidence>
<sequence>MTHRPLSDQIALVTGASRGIGAATAKALAEAGAHVILVARTATDLDKVEEQIYQKGGSATIAPLDITNSGSCHHLAAAISGRWPALDIMVFAAARYEAQPSIAAASPALQQMLAVNALATQDLLSRFDPLIQESRSAHIVGLTLPKSQAPYPYNGSYYASKMAMEAILLSYGAENAERDTIKVALAELEAVATEGRKRAFPDEKADLLRSPDEVAKAIVTMIVQDYANGWQGKL</sequence>
<dbReference type="Proteomes" id="UP000001494">
    <property type="component" value="Chromosome"/>
</dbReference>
<dbReference type="CDD" id="cd05233">
    <property type="entry name" value="SDR_c"/>
    <property type="match status" value="1"/>
</dbReference>
<proteinExistence type="inferred from homology"/>
<dbReference type="InterPro" id="IPR002347">
    <property type="entry name" value="SDR_fam"/>
</dbReference>
<comment type="similarity">
    <text evidence="1">Belongs to the short-chain dehydrogenases/reductases (SDR) family.</text>
</comment>
<protein>
    <submittedName>
        <fullName evidence="3">Short-chain dehydrogenase/reductase SDR</fullName>
    </submittedName>
</protein>
<dbReference type="KEGG" id="zmm:Zmob_1572"/>
<evidence type="ECO:0000313" key="4">
    <source>
        <dbReference type="Proteomes" id="UP000001494"/>
    </source>
</evidence>
<dbReference type="EMBL" id="CP002850">
    <property type="protein sequence ID" value="AEH63387.1"/>
    <property type="molecule type" value="Genomic_DNA"/>
</dbReference>
<dbReference type="PRINTS" id="PR00081">
    <property type="entry name" value="GDHRDH"/>
</dbReference>
<reference evidence="3 4" key="1">
    <citation type="journal article" date="2011" name="J. Bacteriol.">
        <title>Genome sequence of the ethanol-producing Zymomonas mobilis subsp. mobilis lectotype strain ATCC 10988.</title>
        <authorList>
            <person name="Pappas K.M."/>
            <person name="Kouvelis V.N."/>
            <person name="Saunders E."/>
            <person name="Brettin T.S."/>
            <person name="Bruce D."/>
            <person name="Detter C."/>
            <person name="Balakireva M."/>
            <person name="Han C.S."/>
            <person name="Savvakis G."/>
            <person name="Kyrpides N.C."/>
            <person name="Typas M.A."/>
        </authorList>
    </citation>
    <scope>NUCLEOTIDE SEQUENCE [LARGE SCALE GENOMIC DNA]</scope>
    <source>
        <strain evidence="4">ATCC 10988 / DSM 424 / CCUG 17860 / LMG 404 / NCIMB 8938 / NRRL B-806 / ZM1</strain>
    </source>
</reference>
<accession>A0A0H3G8C4</accession>
<name>A0A0H3G8C4_ZYMMA</name>
<dbReference type="Gene3D" id="3.40.50.720">
    <property type="entry name" value="NAD(P)-binding Rossmann-like Domain"/>
    <property type="match status" value="1"/>
</dbReference>
<evidence type="ECO:0000256" key="2">
    <source>
        <dbReference type="ARBA" id="ARBA00023002"/>
    </source>
</evidence>
<organism evidence="3 4">
    <name type="scientific">Zymomonas mobilis subsp. mobilis (strain ATCC 10988 / DSM 424 / LMG 404 / NCIMB 8938 / NRRL B-806 / ZM1)</name>
    <dbReference type="NCBI Taxonomy" id="555217"/>
    <lineage>
        <taxon>Bacteria</taxon>
        <taxon>Pseudomonadati</taxon>
        <taxon>Pseudomonadota</taxon>
        <taxon>Alphaproteobacteria</taxon>
        <taxon>Sphingomonadales</taxon>
        <taxon>Zymomonadaceae</taxon>
        <taxon>Zymomonas</taxon>
    </lineage>
</organism>
<dbReference type="GO" id="GO:0016491">
    <property type="term" value="F:oxidoreductase activity"/>
    <property type="evidence" value="ECO:0007669"/>
    <property type="project" value="UniProtKB-KW"/>
</dbReference>
<dbReference type="HOGENOM" id="CLU_010194_2_10_5"/>